<feature type="compositionally biased region" description="Basic and acidic residues" evidence="8">
    <location>
        <begin position="42"/>
        <end position="51"/>
    </location>
</feature>
<evidence type="ECO:0000313" key="11">
    <source>
        <dbReference type="EMBL" id="CAD7280339.1"/>
    </source>
</evidence>
<dbReference type="EC" id="3.5.1.1" evidence="1"/>
<dbReference type="InterPro" id="IPR027475">
    <property type="entry name" value="Asparaginase/glutaminase_AS2"/>
</dbReference>
<comment type="similarity">
    <text evidence="5">In the N-terminal section; belongs to the asparaginase 1 family.</text>
</comment>
<dbReference type="SUPFAM" id="SSF48403">
    <property type="entry name" value="Ankyrin repeat"/>
    <property type="match status" value="1"/>
</dbReference>
<dbReference type="EMBL" id="OA884131">
    <property type="protein sequence ID" value="CAD7280339.1"/>
    <property type="molecule type" value="Genomic_DNA"/>
</dbReference>
<dbReference type="Proteomes" id="UP000678499">
    <property type="component" value="Unassembled WGS sequence"/>
</dbReference>
<dbReference type="InterPro" id="IPR036152">
    <property type="entry name" value="Asp/glu_Ase-like_sf"/>
</dbReference>
<dbReference type="PROSITE" id="PS50088">
    <property type="entry name" value="ANK_REPEAT"/>
    <property type="match status" value="2"/>
</dbReference>
<dbReference type="PIRSF" id="PIRSF001220">
    <property type="entry name" value="L-ASNase_gatD"/>
    <property type="match status" value="1"/>
</dbReference>
<dbReference type="InterPro" id="IPR040919">
    <property type="entry name" value="Asparaginase_C"/>
</dbReference>
<dbReference type="Pfam" id="PF17763">
    <property type="entry name" value="Asparaginase_C"/>
    <property type="match status" value="1"/>
</dbReference>
<dbReference type="AlphaFoldDB" id="A0A7R9BRS7"/>
<evidence type="ECO:0000256" key="8">
    <source>
        <dbReference type="SAM" id="MobiDB-lite"/>
    </source>
</evidence>
<evidence type="ECO:0000256" key="1">
    <source>
        <dbReference type="ARBA" id="ARBA00012920"/>
    </source>
</evidence>
<dbReference type="SUPFAM" id="SSF53774">
    <property type="entry name" value="Glutaminase/Asparaginase"/>
    <property type="match status" value="1"/>
</dbReference>
<evidence type="ECO:0000313" key="12">
    <source>
        <dbReference type="Proteomes" id="UP000678499"/>
    </source>
</evidence>
<feature type="domain" description="L-asparaginase N-terminal" evidence="9">
    <location>
        <begin position="130"/>
        <end position="350"/>
    </location>
</feature>
<dbReference type="PRINTS" id="PR00139">
    <property type="entry name" value="ASNGLNASE"/>
</dbReference>
<keyword evidence="2" id="KW-0677">Repeat</keyword>
<evidence type="ECO:0000256" key="2">
    <source>
        <dbReference type="ARBA" id="ARBA00022737"/>
    </source>
</evidence>
<dbReference type="CDD" id="cd08963">
    <property type="entry name" value="L-asparaginase_I"/>
    <property type="match status" value="1"/>
</dbReference>
<dbReference type="PROSITE" id="PS51732">
    <property type="entry name" value="ASN_GLN_ASE_3"/>
    <property type="match status" value="1"/>
</dbReference>
<gene>
    <name evidence="11" type="ORF">NMOB1V02_LOCUS7999</name>
</gene>
<dbReference type="InterPro" id="IPR027474">
    <property type="entry name" value="L-asparaginase_N"/>
</dbReference>
<feature type="repeat" description="ANK" evidence="6">
    <location>
        <begin position="565"/>
        <end position="597"/>
    </location>
</feature>
<evidence type="ECO:0000256" key="6">
    <source>
        <dbReference type="PROSITE-ProRule" id="PRU00023"/>
    </source>
</evidence>
<dbReference type="InterPro" id="IPR006034">
    <property type="entry name" value="Asparaginase/glutaminase-like"/>
</dbReference>
<evidence type="ECO:0000259" key="9">
    <source>
        <dbReference type="Pfam" id="PF00710"/>
    </source>
</evidence>
<dbReference type="OrthoDB" id="542841at2759"/>
<dbReference type="InterPro" id="IPR002110">
    <property type="entry name" value="Ankyrin_rpt"/>
</dbReference>
<dbReference type="PROSITE" id="PS50297">
    <property type="entry name" value="ANK_REP_REGION"/>
    <property type="match status" value="2"/>
</dbReference>
<proteinExistence type="inferred from homology"/>
<dbReference type="SMART" id="SM00870">
    <property type="entry name" value="Asparaginase"/>
    <property type="match status" value="1"/>
</dbReference>
<evidence type="ECO:0000256" key="7">
    <source>
        <dbReference type="PROSITE-ProRule" id="PRU10100"/>
    </source>
</evidence>
<dbReference type="Gene3D" id="1.25.40.20">
    <property type="entry name" value="Ankyrin repeat-containing domain"/>
    <property type="match status" value="1"/>
</dbReference>
<dbReference type="EMBL" id="CAJPEX010002094">
    <property type="protein sequence ID" value="CAG0920491.1"/>
    <property type="molecule type" value="Genomic_DNA"/>
</dbReference>
<reference evidence="11" key="1">
    <citation type="submission" date="2020-11" db="EMBL/GenBank/DDBJ databases">
        <authorList>
            <person name="Tran Van P."/>
        </authorList>
    </citation>
    <scope>NUCLEOTIDE SEQUENCE</scope>
</reference>
<accession>A0A7R9BRS7</accession>
<protein>
    <recommendedName>
        <fullName evidence="1">asparaginase</fullName>
        <ecNumber evidence="1">3.5.1.1</ecNumber>
    </recommendedName>
</protein>
<dbReference type="FunFam" id="3.40.50.1170:FF:000003">
    <property type="entry name" value="60 kDa lysophospholipase"/>
    <property type="match status" value="1"/>
</dbReference>
<dbReference type="PIRSF" id="PIRSF500176">
    <property type="entry name" value="L_ASNase"/>
    <property type="match status" value="1"/>
</dbReference>
<keyword evidence="4 6" id="KW-0040">ANK repeat</keyword>
<organism evidence="11">
    <name type="scientific">Notodromas monacha</name>
    <dbReference type="NCBI Taxonomy" id="399045"/>
    <lineage>
        <taxon>Eukaryota</taxon>
        <taxon>Metazoa</taxon>
        <taxon>Ecdysozoa</taxon>
        <taxon>Arthropoda</taxon>
        <taxon>Crustacea</taxon>
        <taxon>Oligostraca</taxon>
        <taxon>Ostracoda</taxon>
        <taxon>Podocopa</taxon>
        <taxon>Podocopida</taxon>
        <taxon>Cypridocopina</taxon>
        <taxon>Cypridoidea</taxon>
        <taxon>Cyprididae</taxon>
        <taxon>Notodromas</taxon>
    </lineage>
</organism>
<dbReference type="PROSITE" id="PS00917">
    <property type="entry name" value="ASN_GLN_ASE_2"/>
    <property type="match status" value="1"/>
</dbReference>
<evidence type="ECO:0000259" key="10">
    <source>
        <dbReference type="Pfam" id="PF17763"/>
    </source>
</evidence>
<dbReference type="InterPro" id="IPR027473">
    <property type="entry name" value="L-asparaginase_C"/>
</dbReference>
<dbReference type="GO" id="GO:0009066">
    <property type="term" value="P:aspartate family amino acid metabolic process"/>
    <property type="evidence" value="ECO:0007669"/>
    <property type="project" value="UniProtKB-ARBA"/>
</dbReference>
<dbReference type="SFLD" id="SFLDS00057">
    <property type="entry name" value="Glutaminase/Asparaginase"/>
    <property type="match status" value="1"/>
</dbReference>
<dbReference type="Pfam" id="PF12796">
    <property type="entry name" value="Ank_2"/>
    <property type="match status" value="1"/>
</dbReference>
<dbReference type="PANTHER" id="PTHR11707">
    <property type="entry name" value="L-ASPARAGINASE"/>
    <property type="match status" value="1"/>
</dbReference>
<feature type="repeat" description="ANK" evidence="6">
    <location>
        <begin position="598"/>
        <end position="630"/>
    </location>
</feature>
<evidence type="ECO:0000256" key="5">
    <source>
        <dbReference type="ARBA" id="ARBA00061199"/>
    </source>
</evidence>
<dbReference type="PANTHER" id="PTHR11707:SF28">
    <property type="entry name" value="60 KDA LYSOPHOSPHOLIPASE"/>
    <property type="match status" value="1"/>
</dbReference>
<name>A0A7R9BRS7_9CRUS</name>
<dbReference type="Gene3D" id="3.40.50.40">
    <property type="match status" value="1"/>
</dbReference>
<keyword evidence="3" id="KW-0378">Hydrolase</keyword>
<dbReference type="Pfam" id="PF00710">
    <property type="entry name" value="Asparaginase"/>
    <property type="match status" value="1"/>
</dbReference>
<dbReference type="InterPro" id="IPR041725">
    <property type="entry name" value="L-asparaginase_I"/>
</dbReference>
<dbReference type="GO" id="GO:0004067">
    <property type="term" value="F:asparaginase activity"/>
    <property type="evidence" value="ECO:0007669"/>
    <property type="project" value="UniProtKB-UniRule"/>
</dbReference>
<keyword evidence="12" id="KW-1185">Reference proteome</keyword>
<feature type="region of interest" description="Disordered" evidence="8">
    <location>
        <begin position="23"/>
        <end position="58"/>
    </location>
</feature>
<dbReference type="InterPro" id="IPR036770">
    <property type="entry name" value="Ankyrin_rpt-contain_sf"/>
</dbReference>
<dbReference type="FunFam" id="3.40.50.40:FF:000001">
    <property type="entry name" value="L-asparaginase 1"/>
    <property type="match status" value="1"/>
</dbReference>
<dbReference type="SMART" id="SM00248">
    <property type="entry name" value="ANK"/>
    <property type="match status" value="4"/>
</dbReference>
<evidence type="ECO:0000256" key="3">
    <source>
        <dbReference type="ARBA" id="ARBA00022801"/>
    </source>
</evidence>
<feature type="domain" description="Asparaginase/glutaminase C-terminal" evidence="10">
    <location>
        <begin position="370"/>
        <end position="481"/>
    </location>
</feature>
<dbReference type="InterPro" id="IPR037152">
    <property type="entry name" value="L-asparaginase_N_sf"/>
</dbReference>
<feature type="active site" evidence="7">
    <location>
        <position position="249"/>
    </location>
</feature>
<dbReference type="Gene3D" id="3.40.50.1170">
    <property type="entry name" value="L-asparaginase, N-terminal domain"/>
    <property type="match status" value="1"/>
</dbReference>
<evidence type="ECO:0000256" key="4">
    <source>
        <dbReference type="ARBA" id="ARBA00023043"/>
    </source>
</evidence>
<sequence>MADKQARNLLTAGQRDKTFYLYRSASSDDGDPDLEPTADGITKSEMKKESRSGNNGAFLKVASPTKTASSGSLAAAIEQAVLAEAEAYDTVDENFVSQISIDPFSVPKILCRNESYEILQQRGSKSNESRVLVLYTGGTIGMIKNEQGVLAPAPRQLEPHIRTYPHLHDAKYAEAFYMRDGDRSKNPKQIFTPLVLPETREAKRVIYTVFEYEPLLDSSNMTMDDYVRIAEDIKTAYHLFDGFLILHGTDTLAYTASALSFMLENLGKSVILTGSQIPLFETLSDGRDNFIGALVMAGNYNIPEVTVFFNHKLLRGNRTTKISTSRFDAFNSNNMRPLATVGIQIHVHYKDIFRPFSIERFKVHPRMSNNVGLLRLFPSMSLATVRSFLQPPIEGVVLQSYGAGNIPSNREDIVEEMRIAIKARNVLIVNISQCHEGAVDASYATGKVLLDAGVIPGADMTPEAALSKLSYVLSKDEWDYDTKREKIMENLRGEMTLYKKTDSKNDLDLIDALSKALRFSSHKEVKQMKSFIFPCLLCMAAKSGDINKIDELLKSGADLSAADYDDRTALHVACCEGNEEMVKYLLKHGASVHKRDRNDRSPLMNAMEFGQINCVKMLLECGADVASNSANILTLGDDISRSAALGSVNSLKAYREGGISLLLKNFAGSTSVHTATLARQREALEYILLTEPKSFEVTDNMGRTAEEMAKDFCYSEIVEIFDKVRKCSHKRNLLSAISSQSPDDS</sequence>